<keyword evidence="3" id="KW-0560">Oxidoreductase</keyword>
<dbReference type="Pfam" id="PF00106">
    <property type="entry name" value="adh_short"/>
    <property type="match status" value="1"/>
</dbReference>
<dbReference type="SUPFAM" id="SSF51735">
    <property type="entry name" value="NAD(P)-binding Rossmann-fold domains"/>
    <property type="match status" value="1"/>
</dbReference>
<comment type="caution">
    <text evidence="4">The sequence shown here is derived from an EMBL/GenBank/DDBJ whole genome shotgun (WGS) entry which is preliminary data.</text>
</comment>
<dbReference type="InterPro" id="IPR002347">
    <property type="entry name" value="SDR_fam"/>
</dbReference>
<gene>
    <name evidence="4" type="ORF">VN97_g4690</name>
</gene>
<evidence type="ECO:0000256" key="1">
    <source>
        <dbReference type="ARBA" id="ARBA00006484"/>
    </source>
</evidence>
<evidence type="ECO:0000313" key="4">
    <source>
        <dbReference type="EMBL" id="KAJ9488602.1"/>
    </source>
</evidence>
<dbReference type="PRINTS" id="PR00081">
    <property type="entry name" value="GDHRDH"/>
</dbReference>
<dbReference type="PANTHER" id="PTHR43180">
    <property type="entry name" value="3-OXOACYL-(ACYL-CARRIER-PROTEIN) REDUCTASE (AFU_ORTHOLOGUE AFUA_6G11210)"/>
    <property type="match status" value="1"/>
</dbReference>
<sequence length="330" mass="36344">MSVYPFDKEQLRNLRGRTILITGAASGIGRAAAQIAHGHGANLVLGDLDVDEGNKLVNELQGYHRRSTMLCTKSSTYLTPLPNSPVLFRKTDISKWDDVLSLFEAGVKEFGIIHSVLANAGINKEDLLAEDLDANRRLLPPNLGSIDVNLVGTAYTVKSAVHFFSKWPETKCQIVLTASAASYLDTPPLYLYCAAKMGVLGLMRGLRSQLVKQNITINIVAPWMTSKDFQSWLVEETQVKCSSNFHSILVTNMVPPSVVTLWGDLPANQPWGVAHAILLPLLQPEINGKAFFVAGHRIIELEDKLIETQPLWMGEQLSSDIAEGQRRLTT</sequence>
<organism evidence="4 5">
    <name type="scientific">Penicillium thymicola</name>
    <dbReference type="NCBI Taxonomy" id="293382"/>
    <lineage>
        <taxon>Eukaryota</taxon>
        <taxon>Fungi</taxon>
        <taxon>Dikarya</taxon>
        <taxon>Ascomycota</taxon>
        <taxon>Pezizomycotina</taxon>
        <taxon>Eurotiomycetes</taxon>
        <taxon>Eurotiomycetidae</taxon>
        <taxon>Eurotiales</taxon>
        <taxon>Aspergillaceae</taxon>
        <taxon>Penicillium</taxon>
    </lineage>
</organism>
<dbReference type="PROSITE" id="PS00061">
    <property type="entry name" value="ADH_SHORT"/>
    <property type="match status" value="1"/>
</dbReference>
<keyword evidence="5" id="KW-1185">Reference proteome</keyword>
<dbReference type="AlphaFoldDB" id="A0AAI9TK30"/>
<dbReference type="Proteomes" id="UP001227192">
    <property type="component" value="Unassembled WGS sequence"/>
</dbReference>
<reference evidence="4" key="2">
    <citation type="journal article" date="2016" name="Fungal Biol.">
        <title>Ochratoxin A production by Penicillium thymicola.</title>
        <authorList>
            <person name="Nguyen H.D.T."/>
            <person name="McMullin D.R."/>
            <person name="Ponomareva E."/>
            <person name="Riley R."/>
            <person name="Pomraning K.R."/>
            <person name="Baker S.E."/>
            <person name="Seifert K.A."/>
        </authorList>
    </citation>
    <scope>NUCLEOTIDE SEQUENCE</scope>
    <source>
        <strain evidence="4">DAOM 180753</strain>
    </source>
</reference>
<evidence type="ECO:0008006" key="6">
    <source>
        <dbReference type="Google" id="ProtNLM"/>
    </source>
</evidence>
<dbReference type="InterPro" id="IPR020904">
    <property type="entry name" value="Sc_DH/Rdtase_CS"/>
</dbReference>
<dbReference type="GO" id="GO:0016491">
    <property type="term" value="F:oxidoreductase activity"/>
    <property type="evidence" value="ECO:0007669"/>
    <property type="project" value="UniProtKB-KW"/>
</dbReference>
<accession>A0AAI9TK30</accession>
<name>A0AAI9TK30_PENTH</name>
<evidence type="ECO:0000256" key="3">
    <source>
        <dbReference type="ARBA" id="ARBA00023002"/>
    </source>
</evidence>
<protein>
    <recommendedName>
        <fullName evidence="6">NAD(P)-binding protein</fullName>
    </recommendedName>
</protein>
<reference evidence="4" key="1">
    <citation type="submission" date="2015-06" db="EMBL/GenBank/DDBJ databases">
        <authorList>
            <person name="Nguyen H."/>
        </authorList>
    </citation>
    <scope>NUCLEOTIDE SEQUENCE</scope>
    <source>
        <strain evidence="4">DAOM 180753</strain>
    </source>
</reference>
<comment type="similarity">
    <text evidence="1">Belongs to the short-chain dehydrogenases/reductases (SDR) family.</text>
</comment>
<dbReference type="EMBL" id="LACB01000112">
    <property type="protein sequence ID" value="KAJ9488602.1"/>
    <property type="molecule type" value="Genomic_DNA"/>
</dbReference>
<evidence type="ECO:0000256" key="2">
    <source>
        <dbReference type="ARBA" id="ARBA00022857"/>
    </source>
</evidence>
<keyword evidence="2" id="KW-0521">NADP</keyword>
<proteinExistence type="inferred from homology"/>
<dbReference type="InterPro" id="IPR036291">
    <property type="entry name" value="NAD(P)-bd_dom_sf"/>
</dbReference>
<dbReference type="Gene3D" id="3.40.50.720">
    <property type="entry name" value="NAD(P)-binding Rossmann-like Domain"/>
    <property type="match status" value="1"/>
</dbReference>
<dbReference type="PANTHER" id="PTHR43180:SF33">
    <property type="entry name" value="15-HYDROXYPROSTAGLANDIN DEHYDROGENASE [NAD(+)]-LIKE"/>
    <property type="match status" value="1"/>
</dbReference>
<evidence type="ECO:0000313" key="5">
    <source>
        <dbReference type="Proteomes" id="UP001227192"/>
    </source>
</evidence>